<dbReference type="CDD" id="cd03255">
    <property type="entry name" value="ABC_MJ0796_LolCDE_FtsE"/>
    <property type="match status" value="1"/>
</dbReference>
<dbReference type="InterPro" id="IPR027417">
    <property type="entry name" value="P-loop_NTPase"/>
</dbReference>
<dbReference type="RefSeq" id="WP_130782126.1">
    <property type="nucleotide sequence ID" value="NZ_BIMR01000221.1"/>
</dbReference>
<dbReference type="Pfam" id="PF00005">
    <property type="entry name" value="ABC_tran"/>
    <property type="match status" value="1"/>
</dbReference>
<dbReference type="GO" id="GO:0098796">
    <property type="term" value="C:membrane protein complex"/>
    <property type="evidence" value="ECO:0007669"/>
    <property type="project" value="UniProtKB-ARBA"/>
</dbReference>
<dbReference type="InterPro" id="IPR015854">
    <property type="entry name" value="ABC_transpr_LolD-like"/>
</dbReference>
<dbReference type="PROSITE" id="PS00211">
    <property type="entry name" value="ABC_TRANSPORTER_1"/>
    <property type="match status" value="1"/>
</dbReference>
<proteinExistence type="predicted"/>
<dbReference type="PROSITE" id="PS50893">
    <property type="entry name" value="ABC_TRANSPORTER_2"/>
    <property type="match status" value="1"/>
</dbReference>
<dbReference type="InterPro" id="IPR003593">
    <property type="entry name" value="AAA+_ATPase"/>
</dbReference>
<feature type="domain" description="ABC transporter" evidence="4">
    <location>
        <begin position="21"/>
        <end position="244"/>
    </location>
</feature>
<dbReference type="Proteomes" id="UP000289954">
    <property type="component" value="Unassembled WGS sequence"/>
</dbReference>
<dbReference type="PANTHER" id="PTHR24220">
    <property type="entry name" value="IMPORT ATP-BINDING PROTEIN"/>
    <property type="match status" value="1"/>
</dbReference>
<dbReference type="GO" id="GO:0022857">
    <property type="term" value="F:transmembrane transporter activity"/>
    <property type="evidence" value="ECO:0007669"/>
    <property type="project" value="UniProtKB-ARBA"/>
</dbReference>
<dbReference type="GO" id="GO:0005524">
    <property type="term" value="F:ATP binding"/>
    <property type="evidence" value="ECO:0007669"/>
    <property type="project" value="UniProtKB-KW"/>
</dbReference>
<evidence type="ECO:0000259" key="4">
    <source>
        <dbReference type="PROSITE" id="PS50893"/>
    </source>
</evidence>
<evidence type="ECO:0000256" key="3">
    <source>
        <dbReference type="ARBA" id="ARBA00022840"/>
    </source>
</evidence>
<dbReference type="GO" id="GO:0016887">
    <property type="term" value="F:ATP hydrolysis activity"/>
    <property type="evidence" value="ECO:0007669"/>
    <property type="project" value="InterPro"/>
</dbReference>
<dbReference type="OrthoDB" id="9802264at2"/>
<dbReference type="GO" id="GO:0005886">
    <property type="term" value="C:plasma membrane"/>
    <property type="evidence" value="ECO:0007669"/>
    <property type="project" value="TreeGrafter"/>
</dbReference>
<keyword evidence="6" id="KW-1185">Reference proteome</keyword>
<dbReference type="Gene3D" id="3.40.50.300">
    <property type="entry name" value="P-loop containing nucleotide triphosphate hydrolases"/>
    <property type="match status" value="1"/>
</dbReference>
<dbReference type="SMART" id="SM00382">
    <property type="entry name" value="AAA"/>
    <property type="match status" value="1"/>
</dbReference>
<dbReference type="InterPro" id="IPR017871">
    <property type="entry name" value="ABC_transporter-like_CS"/>
</dbReference>
<sequence>MAELTLPLPAARPAATPEPVIELTGVRKTYRTGTVEFEALRGVDLRIDAGEYVAVMGPSGSGKSTLMNVLGCLDVATQGTYRLAGEDVGELDETDLADIRNRRIGFVFQQFHLLPSLSAWRNVELPLVYGHVPAAERRARAVAAMERVGLGDRLDNRPGELSGGQQQRVAVARALVGEPALLLADEPTGNLDSVSTRDVLALFDELHAQGRTIVLITHEEDVARRAQRVVRVFDGLVRTDGDPR</sequence>
<accession>A0A402DTS3</accession>
<comment type="caution">
    <text evidence="5">The sequence shown here is derived from an EMBL/GenBank/DDBJ whole genome shotgun (WGS) entry which is preliminary data.</text>
</comment>
<organism evidence="5 6">
    <name type="scientific">Cellulomonas biazotea</name>
    <dbReference type="NCBI Taxonomy" id="1709"/>
    <lineage>
        <taxon>Bacteria</taxon>
        <taxon>Bacillati</taxon>
        <taxon>Actinomycetota</taxon>
        <taxon>Actinomycetes</taxon>
        <taxon>Micrococcales</taxon>
        <taxon>Cellulomonadaceae</taxon>
        <taxon>Cellulomonas</taxon>
    </lineage>
</organism>
<protein>
    <submittedName>
        <fullName evidence="5">Macrolide ABC transporter ATP-binding protein</fullName>
    </submittedName>
</protein>
<reference evidence="5 6" key="1">
    <citation type="submission" date="2019-01" db="EMBL/GenBank/DDBJ databases">
        <title>Draft genome sequence of Cellulomonas takizawaensis strain TKZ-21.</title>
        <authorList>
            <person name="Yamamura H."/>
            <person name="Hayashi T."/>
            <person name="Hamada M."/>
            <person name="Serisawa Y."/>
            <person name="Matsuyama K."/>
            <person name="Nakagawa Y."/>
            <person name="Otoguro M."/>
            <person name="Yanagida F."/>
            <person name="Hayakawa M."/>
        </authorList>
    </citation>
    <scope>NUCLEOTIDE SEQUENCE [LARGE SCALE GENOMIC DNA]</scope>
    <source>
        <strain evidence="5 6">NBRC12680</strain>
    </source>
</reference>
<dbReference type="EMBL" id="BIMR01000221">
    <property type="protein sequence ID" value="GCE77515.1"/>
    <property type="molecule type" value="Genomic_DNA"/>
</dbReference>
<evidence type="ECO:0000313" key="6">
    <source>
        <dbReference type="Proteomes" id="UP000289954"/>
    </source>
</evidence>
<keyword evidence="3 5" id="KW-0067">ATP-binding</keyword>
<dbReference type="PANTHER" id="PTHR24220:SF86">
    <property type="entry name" value="ABC TRANSPORTER ABCH.1"/>
    <property type="match status" value="1"/>
</dbReference>
<name>A0A402DTS3_9CELL</name>
<dbReference type="FunFam" id="3.40.50.300:FF:000032">
    <property type="entry name" value="Export ABC transporter ATP-binding protein"/>
    <property type="match status" value="1"/>
</dbReference>
<dbReference type="InterPro" id="IPR003439">
    <property type="entry name" value="ABC_transporter-like_ATP-bd"/>
</dbReference>
<dbReference type="AlphaFoldDB" id="A0A402DTS3"/>
<evidence type="ECO:0000256" key="1">
    <source>
        <dbReference type="ARBA" id="ARBA00022448"/>
    </source>
</evidence>
<gene>
    <name evidence="5" type="ORF">CBZ_25710</name>
</gene>
<keyword evidence="2" id="KW-0547">Nucleotide-binding</keyword>
<evidence type="ECO:0000256" key="2">
    <source>
        <dbReference type="ARBA" id="ARBA00022741"/>
    </source>
</evidence>
<evidence type="ECO:0000313" key="5">
    <source>
        <dbReference type="EMBL" id="GCE77515.1"/>
    </source>
</evidence>
<keyword evidence="1" id="KW-0813">Transport</keyword>
<dbReference type="InterPro" id="IPR017911">
    <property type="entry name" value="MacB-like_ATP-bd"/>
</dbReference>
<dbReference type="SUPFAM" id="SSF52540">
    <property type="entry name" value="P-loop containing nucleoside triphosphate hydrolases"/>
    <property type="match status" value="1"/>
</dbReference>